<gene>
    <name evidence="2" type="ORF">ARMGADRAFT_1040843</name>
</gene>
<dbReference type="EMBL" id="KZ293780">
    <property type="protein sequence ID" value="PBK79378.1"/>
    <property type="molecule type" value="Genomic_DNA"/>
</dbReference>
<reference evidence="3" key="1">
    <citation type="journal article" date="2017" name="Nat. Ecol. Evol.">
        <title>Genome expansion and lineage-specific genetic innovations in the forest pathogenic fungi Armillaria.</title>
        <authorList>
            <person name="Sipos G."/>
            <person name="Prasanna A.N."/>
            <person name="Walter M.C."/>
            <person name="O'Connor E."/>
            <person name="Balint B."/>
            <person name="Krizsan K."/>
            <person name="Kiss B."/>
            <person name="Hess J."/>
            <person name="Varga T."/>
            <person name="Slot J."/>
            <person name="Riley R."/>
            <person name="Boka B."/>
            <person name="Rigling D."/>
            <person name="Barry K."/>
            <person name="Lee J."/>
            <person name="Mihaltcheva S."/>
            <person name="LaButti K."/>
            <person name="Lipzen A."/>
            <person name="Waldron R."/>
            <person name="Moloney N.M."/>
            <person name="Sperisen C."/>
            <person name="Kredics L."/>
            <person name="Vagvoelgyi C."/>
            <person name="Patrignani A."/>
            <person name="Fitzpatrick D."/>
            <person name="Nagy I."/>
            <person name="Doyle S."/>
            <person name="Anderson J.B."/>
            <person name="Grigoriev I.V."/>
            <person name="Gueldener U."/>
            <person name="Muensterkoetter M."/>
            <person name="Nagy L.G."/>
        </authorList>
    </citation>
    <scope>NUCLEOTIDE SEQUENCE [LARGE SCALE GENOMIC DNA]</scope>
    <source>
        <strain evidence="3">Ar21-2</strain>
    </source>
</reference>
<keyword evidence="3" id="KW-1185">Reference proteome</keyword>
<dbReference type="AlphaFoldDB" id="A0A2H3CLW0"/>
<organism evidence="2 3">
    <name type="scientific">Armillaria gallica</name>
    <name type="common">Bulbous honey fungus</name>
    <name type="synonym">Armillaria bulbosa</name>
    <dbReference type="NCBI Taxonomy" id="47427"/>
    <lineage>
        <taxon>Eukaryota</taxon>
        <taxon>Fungi</taxon>
        <taxon>Dikarya</taxon>
        <taxon>Basidiomycota</taxon>
        <taxon>Agaricomycotina</taxon>
        <taxon>Agaricomycetes</taxon>
        <taxon>Agaricomycetidae</taxon>
        <taxon>Agaricales</taxon>
        <taxon>Marasmiineae</taxon>
        <taxon>Physalacriaceae</taxon>
        <taxon>Armillaria</taxon>
    </lineage>
</organism>
<evidence type="ECO:0000313" key="2">
    <source>
        <dbReference type="EMBL" id="PBK79378.1"/>
    </source>
</evidence>
<feature type="compositionally biased region" description="Polar residues" evidence="1">
    <location>
        <begin position="98"/>
        <end position="107"/>
    </location>
</feature>
<name>A0A2H3CLW0_ARMGA</name>
<dbReference type="InParanoid" id="A0A2H3CLW0"/>
<protein>
    <submittedName>
        <fullName evidence="2">Uncharacterized protein</fullName>
    </submittedName>
</protein>
<evidence type="ECO:0000256" key="1">
    <source>
        <dbReference type="SAM" id="MobiDB-lite"/>
    </source>
</evidence>
<evidence type="ECO:0000313" key="3">
    <source>
        <dbReference type="Proteomes" id="UP000217790"/>
    </source>
</evidence>
<feature type="region of interest" description="Disordered" evidence="1">
    <location>
        <begin position="51"/>
        <end position="107"/>
    </location>
</feature>
<proteinExistence type="predicted"/>
<accession>A0A2H3CLW0</accession>
<sequence length="107" mass="11255">MEREGAWKGSKFMVTEVVDECDAYTGSSVCSLTQSRYLDSGCSYFAESSSRQAHHSGLTPHTDASTPTCALEERISDTDGGCGRDLAASQGPLADPSTLPSPSNAAF</sequence>
<dbReference type="Proteomes" id="UP000217790">
    <property type="component" value="Unassembled WGS sequence"/>
</dbReference>